<sequence length="235" mass="26352">MKRSSVSLVFNIFLAVGVLMLVIAAVISYSIQKFDAGAVKTTGHVVDLIQRGSSGSRGGSTYSPVVIYTDNKGQEHRYTPSFSSNPPGYKVGEFVGIYYDPKNPDEAKMVGWSEYIGAMIAGGLGFVFGAIGLGYHLVRRRNSRRHAQLLQSGQLIQADFLSVEVNRFVHVNHRHPFYIRCEGKNPLTGRKSSFKSGFIWSDPTPYMALHKKLDVYVDQQNDRRYYVDISFLEKN</sequence>
<name>A0A1I0S892_9BACT</name>
<protein>
    <recommendedName>
        <fullName evidence="2">DUF3592 domain-containing protein</fullName>
    </recommendedName>
</protein>
<feature type="domain" description="DUF3592" evidence="2">
    <location>
        <begin position="41"/>
        <end position="110"/>
    </location>
</feature>
<proteinExistence type="predicted"/>
<dbReference type="EMBL" id="FOJG01000002">
    <property type="protein sequence ID" value="SEW52193.1"/>
    <property type="molecule type" value="Genomic_DNA"/>
</dbReference>
<feature type="transmembrane region" description="Helical" evidence="1">
    <location>
        <begin position="115"/>
        <end position="138"/>
    </location>
</feature>
<keyword evidence="1" id="KW-0472">Membrane</keyword>
<reference evidence="4" key="1">
    <citation type="submission" date="2016-10" db="EMBL/GenBank/DDBJ databases">
        <authorList>
            <person name="Varghese N."/>
            <person name="Submissions S."/>
        </authorList>
    </citation>
    <scope>NUCLEOTIDE SEQUENCE [LARGE SCALE GENOMIC DNA]</scope>
    <source>
        <strain evidence="4">DSM 3695</strain>
    </source>
</reference>
<evidence type="ECO:0000313" key="3">
    <source>
        <dbReference type="EMBL" id="SEW52193.1"/>
    </source>
</evidence>
<dbReference type="AlphaFoldDB" id="A0A1I0S892"/>
<feature type="transmembrane region" description="Helical" evidence="1">
    <location>
        <begin position="12"/>
        <end position="31"/>
    </location>
</feature>
<dbReference type="Proteomes" id="UP000199310">
    <property type="component" value="Unassembled WGS sequence"/>
</dbReference>
<evidence type="ECO:0000313" key="4">
    <source>
        <dbReference type="Proteomes" id="UP000199310"/>
    </source>
</evidence>
<keyword evidence="1" id="KW-1133">Transmembrane helix</keyword>
<organism evidence="3 4">
    <name type="scientific">Chitinophaga arvensicola</name>
    <dbReference type="NCBI Taxonomy" id="29529"/>
    <lineage>
        <taxon>Bacteria</taxon>
        <taxon>Pseudomonadati</taxon>
        <taxon>Bacteroidota</taxon>
        <taxon>Chitinophagia</taxon>
        <taxon>Chitinophagales</taxon>
        <taxon>Chitinophagaceae</taxon>
        <taxon>Chitinophaga</taxon>
    </lineage>
</organism>
<keyword evidence="1" id="KW-0812">Transmembrane</keyword>
<gene>
    <name evidence="3" type="ORF">SAMN04488122_4717</name>
</gene>
<dbReference type="RefSeq" id="WP_089898603.1">
    <property type="nucleotide sequence ID" value="NZ_FOJG01000002.1"/>
</dbReference>
<accession>A0A1I0S892</accession>
<dbReference type="OrthoDB" id="2242169at2"/>
<evidence type="ECO:0000259" key="2">
    <source>
        <dbReference type="Pfam" id="PF12158"/>
    </source>
</evidence>
<dbReference type="Pfam" id="PF12158">
    <property type="entry name" value="DUF3592"/>
    <property type="match status" value="1"/>
</dbReference>
<dbReference type="InterPro" id="IPR021994">
    <property type="entry name" value="DUF3592"/>
</dbReference>
<keyword evidence="4" id="KW-1185">Reference proteome</keyword>
<dbReference type="STRING" id="29529.SAMN04488122_4717"/>
<evidence type="ECO:0000256" key="1">
    <source>
        <dbReference type="SAM" id="Phobius"/>
    </source>
</evidence>